<accession>A0A0U2JJ41</accession>
<feature type="transmembrane region" description="Helical" evidence="1">
    <location>
        <begin position="14"/>
        <end position="34"/>
    </location>
</feature>
<feature type="transmembrane region" description="Helical" evidence="1">
    <location>
        <begin position="46"/>
        <end position="69"/>
    </location>
</feature>
<dbReference type="EMBL" id="CP013650">
    <property type="protein sequence ID" value="ALS98806.1"/>
    <property type="molecule type" value="Genomic_DNA"/>
</dbReference>
<dbReference type="OrthoDB" id="6386613at2"/>
<protein>
    <submittedName>
        <fullName evidence="2">Uncharacterized protein</fullName>
    </submittedName>
</protein>
<evidence type="ECO:0000313" key="3">
    <source>
        <dbReference type="Proteomes" id="UP000068447"/>
    </source>
</evidence>
<feature type="transmembrane region" description="Helical" evidence="1">
    <location>
        <begin position="89"/>
        <end position="107"/>
    </location>
</feature>
<keyword evidence="1" id="KW-0472">Membrane</keyword>
<organism evidence="2 3">
    <name type="scientific">Lacimicrobium alkaliphilum</name>
    <dbReference type="NCBI Taxonomy" id="1526571"/>
    <lineage>
        <taxon>Bacteria</taxon>
        <taxon>Pseudomonadati</taxon>
        <taxon>Pseudomonadota</taxon>
        <taxon>Gammaproteobacteria</taxon>
        <taxon>Alteromonadales</taxon>
        <taxon>Alteromonadaceae</taxon>
        <taxon>Lacimicrobium</taxon>
    </lineage>
</organism>
<evidence type="ECO:0000256" key="1">
    <source>
        <dbReference type="SAM" id="Phobius"/>
    </source>
</evidence>
<dbReference type="RefSeq" id="WP_062480386.1">
    <property type="nucleotide sequence ID" value="NZ_CP013650.1"/>
</dbReference>
<dbReference type="KEGG" id="lal:AT746_11350"/>
<dbReference type="STRING" id="1526571.AT746_11350"/>
<reference evidence="2 3" key="1">
    <citation type="submission" date="2015-12" db="EMBL/GenBank/DDBJ databases">
        <title>Complete genome of Lacimicrobium alkaliphilum KCTC 32984.</title>
        <authorList>
            <person name="Kim S.-G."/>
            <person name="Lee Y.-J."/>
        </authorList>
    </citation>
    <scope>NUCLEOTIDE SEQUENCE [LARGE SCALE GENOMIC DNA]</scope>
    <source>
        <strain evidence="2 3">YelD216</strain>
    </source>
</reference>
<name>A0A0U2JJ41_9ALTE</name>
<dbReference type="AlphaFoldDB" id="A0A0U2JJ41"/>
<evidence type="ECO:0000313" key="2">
    <source>
        <dbReference type="EMBL" id="ALS98806.1"/>
    </source>
</evidence>
<keyword evidence="1" id="KW-1133">Transmembrane helix</keyword>
<sequence>MIVLAAGCYITQGVLINLLFPWVISPLIVAWLWLKHEHTLGEDANYAGVNGFIAGCSIALLYCHSMWLWQGSVKAVNLSSTNMDFVITPLYAFALGTLGAVIGYSAGRFKGNSCHK</sequence>
<keyword evidence="3" id="KW-1185">Reference proteome</keyword>
<dbReference type="Proteomes" id="UP000068447">
    <property type="component" value="Chromosome"/>
</dbReference>
<proteinExistence type="predicted"/>
<gene>
    <name evidence="2" type="ORF">AT746_11350</name>
</gene>
<keyword evidence="1" id="KW-0812">Transmembrane</keyword>